<protein>
    <recommendedName>
        <fullName evidence="12">Extracellular metalloproteinase</fullName>
        <ecNumber evidence="12">3.4.24.-</ecNumber>
    </recommendedName>
    <alternativeName>
        <fullName evidence="12">Fungalysin</fullName>
    </alternativeName>
</protein>
<dbReference type="Gene3D" id="3.10.170.10">
    <property type="match status" value="1"/>
</dbReference>
<keyword evidence="4 12" id="KW-0645">Protease</keyword>
<evidence type="ECO:0000256" key="10">
    <source>
        <dbReference type="PIRSR" id="PIRSR601842-1"/>
    </source>
</evidence>
<evidence type="ECO:0000256" key="9">
    <source>
        <dbReference type="ARBA" id="ARBA00023145"/>
    </source>
</evidence>
<dbReference type="InterPro" id="IPR050371">
    <property type="entry name" value="Fungal_virulence_M36"/>
</dbReference>
<feature type="binding site" evidence="11">
    <location>
        <position position="144"/>
    </location>
    <ligand>
        <name>Zn(2+)</name>
        <dbReference type="ChEBI" id="CHEBI:29105"/>
        <note>catalytic</note>
    </ligand>
</feature>
<evidence type="ECO:0000256" key="3">
    <source>
        <dbReference type="ARBA" id="ARBA00022525"/>
    </source>
</evidence>
<evidence type="ECO:0000256" key="4">
    <source>
        <dbReference type="ARBA" id="ARBA00022670"/>
    </source>
</evidence>
<dbReference type="PANTHER" id="PTHR33478:SF1">
    <property type="entry name" value="EXTRACELLULAR METALLOPROTEINASE MEP"/>
    <property type="match status" value="1"/>
</dbReference>
<dbReference type="Proteomes" id="UP000271241">
    <property type="component" value="Unassembled WGS sequence"/>
</dbReference>
<dbReference type="OrthoDB" id="3227768at2759"/>
<dbReference type="EC" id="3.4.24.-" evidence="12"/>
<dbReference type="PANTHER" id="PTHR33478">
    <property type="entry name" value="EXTRACELLULAR METALLOPROTEINASE MEP"/>
    <property type="match status" value="1"/>
</dbReference>
<feature type="active site" evidence="10">
    <location>
        <position position="141"/>
    </location>
</feature>
<sequence>TTGNNVYAYTKSQGMFSSKVTNTAAQSANGVYNFPHDPKGNPSNYKEAAITNLFYMNNMLHGFLLNYEFTEAAGNFQSINFSKLGKGRDPVMAIAQASDEPDGASFSTPPDGQSPVMSMGIFGFLWGKRDSSFDNTVITHEYAHGLTSRLTGGKDNADCLQSMEAMGLAEGWSDFLAIMSTAKKTHTRATPREIGVYAETKSMRDKPYTTDMSVNPLKYKDILVDTEEHAVGTIWASMLWDMYWNLVDTLGFTEAYTKPDLTKGNTLALQIVINALKLQPCNPTFAQARSAIIEAEENMTGGKYSCQIWAAFAKRGLGPMALLI</sequence>
<feature type="non-terminal residue" evidence="13">
    <location>
        <position position="1"/>
    </location>
</feature>
<dbReference type="CDD" id="cd09596">
    <property type="entry name" value="M36"/>
    <property type="match status" value="1"/>
</dbReference>
<keyword evidence="5 11" id="KW-0479">Metal-binding</keyword>
<evidence type="ECO:0000256" key="7">
    <source>
        <dbReference type="ARBA" id="ARBA00022833"/>
    </source>
</evidence>
<evidence type="ECO:0000256" key="12">
    <source>
        <dbReference type="RuleBase" id="RU364017"/>
    </source>
</evidence>
<name>A0A4P9XNZ6_9FUNG</name>
<comment type="subcellular location">
    <subcellularLocation>
        <location evidence="1 12">Secreted</location>
    </subcellularLocation>
</comment>
<dbReference type="GO" id="GO:0006508">
    <property type="term" value="P:proteolysis"/>
    <property type="evidence" value="ECO:0007669"/>
    <property type="project" value="UniProtKB-KW"/>
</dbReference>
<organism evidence="13 14">
    <name type="scientific">Thamnocephalis sphaerospora</name>
    <dbReference type="NCBI Taxonomy" id="78915"/>
    <lineage>
        <taxon>Eukaryota</taxon>
        <taxon>Fungi</taxon>
        <taxon>Fungi incertae sedis</taxon>
        <taxon>Zoopagomycota</taxon>
        <taxon>Zoopagomycotina</taxon>
        <taxon>Zoopagomycetes</taxon>
        <taxon>Zoopagales</taxon>
        <taxon>Sigmoideomycetaceae</taxon>
        <taxon>Thamnocephalis</taxon>
    </lineage>
</organism>
<evidence type="ECO:0000256" key="5">
    <source>
        <dbReference type="ARBA" id="ARBA00022723"/>
    </source>
</evidence>
<dbReference type="Pfam" id="PF02128">
    <property type="entry name" value="Peptidase_M36"/>
    <property type="match status" value="1"/>
</dbReference>
<evidence type="ECO:0000256" key="6">
    <source>
        <dbReference type="ARBA" id="ARBA00022801"/>
    </source>
</evidence>
<evidence type="ECO:0000256" key="1">
    <source>
        <dbReference type="ARBA" id="ARBA00004613"/>
    </source>
</evidence>
<comment type="cofactor">
    <cofactor evidence="11">
        <name>Zn(2+)</name>
        <dbReference type="ChEBI" id="CHEBI:29105"/>
    </cofactor>
    <text evidence="11">Binds 1 zinc ion per subunit.</text>
</comment>
<dbReference type="PRINTS" id="PR00999">
    <property type="entry name" value="FUNGALYSIN"/>
</dbReference>
<dbReference type="GO" id="GO:0005615">
    <property type="term" value="C:extracellular space"/>
    <property type="evidence" value="ECO:0007669"/>
    <property type="project" value="InterPro"/>
</dbReference>
<dbReference type="SUPFAM" id="SSF55486">
    <property type="entry name" value="Metalloproteases ('zincins'), catalytic domain"/>
    <property type="match status" value="1"/>
</dbReference>
<dbReference type="EMBL" id="KZ992758">
    <property type="protein sequence ID" value="RKP07151.1"/>
    <property type="molecule type" value="Genomic_DNA"/>
</dbReference>
<keyword evidence="9 12" id="KW-0865">Zymogen</keyword>
<dbReference type="InterPro" id="IPR001842">
    <property type="entry name" value="Peptidase_M36"/>
</dbReference>
<dbReference type="InterPro" id="IPR027268">
    <property type="entry name" value="Peptidase_M4/M1_CTD_sf"/>
</dbReference>
<dbReference type="Gene3D" id="1.10.390.10">
    <property type="entry name" value="Neutral Protease Domain 2"/>
    <property type="match status" value="1"/>
</dbReference>
<comment type="similarity">
    <text evidence="2 12">Belongs to the peptidase M36 family.</text>
</comment>
<dbReference type="GO" id="GO:0008270">
    <property type="term" value="F:zinc ion binding"/>
    <property type="evidence" value="ECO:0007669"/>
    <property type="project" value="InterPro"/>
</dbReference>
<evidence type="ECO:0000256" key="11">
    <source>
        <dbReference type="PIRSR" id="PIRSR601842-2"/>
    </source>
</evidence>
<reference evidence="14" key="1">
    <citation type="journal article" date="2018" name="Nat. Microbiol.">
        <title>Leveraging single-cell genomics to expand the fungal tree of life.</title>
        <authorList>
            <person name="Ahrendt S.R."/>
            <person name="Quandt C.A."/>
            <person name="Ciobanu D."/>
            <person name="Clum A."/>
            <person name="Salamov A."/>
            <person name="Andreopoulos B."/>
            <person name="Cheng J.F."/>
            <person name="Woyke T."/>
            <person name="Pelin A."/>
            <person name="Henrissat B."/>
            <person name="Reynolds N.K."/>
            <person name="Benny G.L."/>
            <person name="Smith M.E."/>
            <person name="James T.Y."/>
            <person name="Grigoriev I.V."/>
        </authorList>
    </citation>
    <scope>NUCLEOTIDE SEQUENCE [LARGE SCALE GENOMIC DNA]</scope>
    <source>
        <strain evidence="14">RSA 1356</strain>
    </source>
</reference>
<feature type="binding site" evidence="11">
    <location>
        <position position="170"/>
    </location>
    <ligand>
        <name>Zn(2+)</name>
        <dbReference type="ChEBI" id="CHEBI:29105"/>
        <note>catalytic</note>
    </ligand>
</feature>
<evidence type="ECO:0000313" key="14">
    <source>
        <dbReference type="Proteomes" id="UP000271241"/>
    </source>
</evidence>
<accession>A0A4P9XNZ6</accession>
<dbReference type="GO" id="GO:0004222">
    <property type="term" value="F:metalloendopeptidase activity"/>
    <property type="evidence" value="ECO:0007669"/>
    <property type="project" value="InterPro"/>
</dbReference>
<proteinExistence type="inferred from homology"/>
<keyword evidence="8 12" id="KW-0482">Metalloprotease</keyword>
<keyword evidence="6 12" id="KW-0378">Hydrolase</keyword>
<gene>
    <name evidence="13" type="ORF">THASP1DRAFT_2825</name>
</gene>
<evidence type="ECO:0000256" key="2">
    <source>
        <dbReference type="ARBA" id="ARBA00006006"/>
    </source>
</evidence>
<keyword evidence="7 11" id="KW-0862">Zinc</keyword>
<evidence type="ECO:0000313" key="13">
    <source>
        <dbReference type="EMBL" id="RKP07151.1"/>
    </source>
</evidence>
<feature type="binding site" evidence="11">
    <location>
        <position position="140"/>
    </location>
    <ligand>
        <name>Zn(2+)</name>
        <dbReference type="ChEBI" id="CHEBI:29105"/>
        <note>catalytic</note>
    </ligand>
</feature>
<dbReference type="AlphaFoldDB" id="A0A4P9XNZ6"/>
<feature type="non-terminal residue" evidence="13">
    <location>
        <position position="324"/>
    </location>
</feature>
<keyword evidence="3 12" id="KW-0964">Secreted</keyword>
<evidence type="ECO:0000256" key="8">
    <source>
        <dbReference type="ARBA" id="ARBA00023049"/>
    </source>
</evidence>
<keyword evidence="14" id="KW-1185">Reference proteome</keyword>